<dbReference type="Ensembl" id="ENSPMAT00000011127.1">
    <property type="protein sequence ID" value="ENSPMAP00000011081.1"/>
    <property type="gene ID" value="ENSPMAG00000010100.1"/>
</dbReference>
<evidence type="ECO:0000313" key="1">
    <source>
        <dbReference type="Ensembl" id="ENSPMAP00000011081.1"/>
    </source>
</evidence>
<protein>
    <recommendedName>
        <fullName evidence="2">Variable lymphocyte receptor A cassette</fullName>
    </recommendedName>
</protein>
<dbReference type="GeneTree" id="ENSGT00940000180473"/>
<reference evidence="1" key="2">
    <citation type="submission" date="2025-09" db="UniProtKB">
        <authorList>
            <consortium name="Ensembl"/>
        </authorList>
    </citation>
    <scope>IDENTIFICATION</scope>
</reference>
<sequence length="26" mass="2879">MQLAVFDSLTKLTYLGLSQNQLQGIP</sequence>
<organism evidence="1">
    <name type="scientific">Petromyzon marinus</name>
    <name type="common">Sea lamprey</name>
    <dbReference type="NCBI Taxonomy" id="7757"/>
    <lineage>
        <taxon>Eukaryota</taxon>
        <taxon>Metazoa</taxon>
        <taxon>Chordata</taxon>
        <taxon>Craniata</taxon>
        <taxon>Vertebrata</taxon>
        <taxon>Cyclostomata</taxon>
        <taxon>Hyperoartia</taxon>
        <taxon>Petromyzontiformes</taxon>
        <taxon>Petromyzontidae</taxon>
        <taxon>Petromyzon</taxon>
    </lineage>
</organism>
<accession>S4S0T9</accession>
<dbReference type="HOGENOM" id="CLU_000288_148_7_1"/>
<evidence type="ECO:0008006" key="2">
    <source>
        <dbReference type="Google" id="ProtNLM"/>
    </source>
</evidence>
<name>S4S0T9_PETMA</name>
<reference evidence="1" key="1">
    <citation type="submission" date="2025-08" db="UniProtKB">
        <authorList>
            <consortium name="Ensembl"/>
        </authorList>
    </citation>
    <scope>IDENTIFICATION</scope>
</reference>
<proteinExistence type="predicted"/>